<dbReference type="VEuPathDB" id="HostDB:GeneID_118668008"/>
<evidence type="ECO:0000313" key="3">
    <source>
        <dbReference type="Proteomes" id="UP000527355"/>
    </source>
</evidence>
<proteinExistence type="predicted"/>
<feature type="region of interest" description="Disordered" evidence="1">
    <location>
        <begin position="1"/>
        <end position="29"/>
    </location>
</feature>
<keyword evidence="3" id="KW-1185">Reference proteome</keyword>
<protein>
    <submittedName>
        <fullName evidence="2">PHD finger protein 7</fullName>
    </submittedName>
</protein>
<evidence type="ECO:0000313" key="2">
    <source>
        <dbReference type="EMBL" id="KAF6310991.1"/>
    </source>
</evidence>
<accession>A0A7J7UDV1</accession>
<reference evidence="2 3" key="1">
    <citation type="journal article" date="2020" name="Nature">
        <title>Six reference-quality genomes reveal evolution of bat adaptations.</title>
        <authorList>
            <person name="Jebb D."/>
            <person name="Huang Z."/>
            <person name="Pippel M."/>
            <person name="Hughes G.M."/>
            <person name="Lavrichenko K."/>
            <person name="Devanna P."/>
            <person name="Winkler S."/>
            <person name="Jermiin L.S."/>
            <person name="Skirmuntt E.C."/>
            <person name="Katzourakis A."/>
            <person name="Burkitt-Gray L."/>
            <person name="Ray D.A."/>
            <person name="Sullivan K.A.M."/>
            <person name="Roscito J.G."/>
            <person name="Kirilenko B.M."/>
            <person name="Davalos L.M."/>
            <person name="Corthals A.P."/>
            <person name="Power M.L."/>
            <person name="Jones G."/>
            <person name="Ransome R.D."/>
            <person name="Dechmann D.K.N."/>
            <person name="Locatelli A.G."/>
            <person name="Puechmaille S.J."/>
            <person name="Fedrigo O."/>
            <person name="Jarvis E.D."/>
            <person name="Hiller M."/>
            <person name="Vernes S.C."/>
            <person name="Myers E.W."/>
            <person name="Teeling E.C."/>
        </authorList>
    </citation>
    <scope>NUCLEOTIDE SEQUENCE [LARGE SCALE GENOMIC DNA]</scope>
    <source>
        <strain evidence="2">MMyoMyo1</strain>
        <tissue evidence="2">Flight muscle</tissue>
    </source>
</reference>
<dbReference type="Proteomes" id="UP000527355">
    <property type="component" value="Unassembled WGS sequence"/>
</dbReference>
<comment type="caution">
    <text evidence="2">The sequence shown here is derived from an EMBL/GenBank/DDBJ whole genome shotgun (WGS) entry which is preliminary data.</text>
</comment>
<name>A0A7J7UDV1_MYOMY</name>
<dbReference type="AlphaFoldDB" id="A0A7J7UDV1"/>
<dbReference type="EMBL" id="JABWUV010000013">
    <property type="protein sequence ID" value="KAF6310991.1"/>
    <property type="molecule type" value="Genomic_DNA"/>
</dbReference>
<evidence type="ECO:0000256" key="1">
    <source>
        <dbReference type="SAM" id="MobiDB-lite"/>
    </source>
</evidence>
<feature type="compositionally biased region" description="Basic residues" evidence="1">
    <location>
        <begin position="10"/>
        <end position="22"/>
    </location>
</feature>
<gene>
    <name evidence="2" type="ORF">mMyoMyo1_015114</name>
</gene>
<organism evidence="2 3">
    <name type="scientific">Myotis myotis</name>
    <name type="common">Greater mouse-eared bat</name>
    <name type="synonym">Vespertilio myotis</name>
    <dbReference type="NCBI Taxonomy" id="51298"/>
    <lineage>
        <taxon>Eukaryota</taxon>
        <taxon>Metazoa</taxon>
        <taxon>Chordata</taxon>
        <taxon>Craniata</taxon>
        <taxon>Vertebrata</taxon>
        <taxon>Euteleostomi</taxon>
        <taxon>Mammalia</taxon>
        <taxon>Eutheria</taxon>
        <taxon>Laurasiatheria</taxon>
        <taxon>Chiroptera</taxon>
        <taxon>Yangochiroptera</taxon>
        <taxon>Vespertilionidae</taxon>
        <taxon>Myotis</taxon>
    </lineage>
</organism>
<sequence length="72" mass="8131">MKPIKEKACRRFRKSAKTRRVTQGKPSSGPVCRLCLQEPGDPEKLGEFLQKDNLSVHYFCLTPEVSMGTPHS</sequence>